<protein>
    <recommendedName>
        <fullName evidence="1">2EXR domain-containing protein</fullName>
    </recommendedName>
</protein>
<gene>
    <name evidence="2" type="ORF">PG991_013371</name>
</gene>
<keyword evidence="3" id="KW-1185">Reference proteome</keyword>
<dbReference type="Pfam" id="PF20150">
    <property type="entry name" value="2EXR"/>
    <property type="match status" value="1"/>
</dbReference>
<dbReference type="PANTHER" id="PTHR35910">
    <property type="entry name" value="2EXR DOMAIN-CONTAINING PROTEIN"/>
    <property type="match status" value="1"/>
</dbReference>
<dbReference type="InterPro" id="IPR045518">
    <property type="entry name" value="2EXR"/>
</dbReference>
<accession>A0ABR1R5T9</accession>
<name>A0ABR1R5T9_9PEZI</name>
<feature type="domain" description="2EXR" evidence="1">
    <location>
        <begin position="24"/>
        <end position="113"/>
    </location>
</feature>
<dbReference type="PANTHER" id="PTHR35910:SF1">
    <property type="entry name" value="2EXR DOMAIN-CONTAINING PROTEIN"/>
    <property type="match status" value="1"/>
</dbReference>
<proteinExistence type="predicted"/>
<comment type="caution">
    <text evidence="2">The sequence shown here is derived from an EMBL/GenBank/DDBJ whole genome shotgun (WGS) entry which is preliminary data.</text>
</comment>
<organism evidence="2 3">
    <name type="scientific">Apiospora marii</name>
    <dbReference type="NCBI Taxonomy" id="335849"/>
    <lineage>
        <taxon>Eukaryota</taxon>
        <taxon>Fungi</taxon>
        <taxon>Dikarya</taxon>
        <taxon>Ascomycota</taxon>
        <taxon>Pezizomycotina</taxon>
        <taxon>Sordariomycetes</taxon>
        <taxon>Xylariomycetidae</taxon>
        <taxon>Amphisphaeriales</taxon>
        <taxon>Apiosporaceae</taxon>
        <taxon>Apiospora</taxon>
    </lineage>
</organism>
<reference evidence="2 3" key="1">
    <citation type="submission" date="2023-01" db="EMBL/GenBank/DDBJ databases">
        <title>Analysis of 21 Apiospora genomes using comparative genomics revels a genus with tremendous synthesis potential of carbohydrate active enzymes and secondary metabolites.</title>
        <authorList>
            <person name="Sorensen T."/>
        </authorList>
    </citation>
    <scope>NUCLEOTIDE SEQUENCE [LARGE SCALE GENOMIC DNA]</scope>
    <source>
        <strain evidence="2 3">CBS 20057</strain>
    </source>
</reference>
<evidence type="ECO:0000313" key="3">
    <source>
        <dbReference type="Proteomes" id="UP001396898"/>
    </source>
</evidence>
<sequence length="332" mass="39129">MDEIMEFMDSLKLYFEPPDNGTEFKPFSRLPIELRLKIWRSTWTPKEIWVKKALFKCFDEEFKHPYPLPDANLPVTAWVNQESRKETLRLYRTIPDSEYYTFDSYFNAKMDSLKLDVCARSLFRSFDPVHLLGVQRLTISAGLYYFDWAHHFKEGWDAFWFNTPYVDHVQPEYQTIGALLHYVKPRHLSSLVHLKFDGNRALQTNEFREDMRNSIRPLFFRYRGGKGGIQIVPIAYRERTIERLHTGKSHTKKWFKKVCGAADPIILTGFEIFFLGPREAACIQDKAEPAANHRVWLDFVSIYLWHALKPERLLDADGVASFRTDPQASYLL</sequence>
<dbReference type="Proteomes" id="UP001396898">
    <property type="component" value="Unassembled WGS sequence"/>
</dbReference>
<evidence type="ECO:0000313" key="2">
    <source>
        <dbReference type="EMBL" id="KAK8001149.1"/>
    </source>
</evidence>
<evidence type="ECO:0000259" key="1">
    <source>
        <dbReference type="Pfam" id="PF20150"/>
    </source>
</evidence>
<dbReference type="EMBL" id="JAQQWI010000018">
    <property type="protein sequence ID" value="KAK8001149.1"/>
    <property type="molecule type" value="Genomic_DNA"/>
</dbReference>